<accession>A0ACC0Y8F4</accession>
<evidence type="ECO:0000313" key="2">
    <source>
        <dbReference type="Proteomes" id="UP001163603"/>
    </source>
</evidence>
<name>A0ACC0Y8F4_9ROSI</name>
<protein>
    <submittedName>
        <fullName evidence="1">Uncharacterized protein</fullName>
    </submittedName>
</protein>
<comment type="caution">
    <text evidence="1">The sequence shown here is derived from an EMBL/GenBank/DDBJ whole genome shotgun (WGS) entry which is preliminary data.</text>
</comment>
<dbReference type="EMBL" id="CM047743">
    <property type="protein sequence ID" value="KAJ0031560.1"/>
    <property type="molecule type" value="Genomic_DNA"/>
</dbReference>
<gene>
    <name evidence="1" type="ORF">Pint_14632</name>
</gene>
<sequence length="148" mass="16217">MASKSITSIAFHIFLSLAINQPAKSQVWVKVGYWYKGTSFAASEINSALFTHLLCAFADLNSTSYELSIPPSNENKFSTFTETVKRKNPSVTTLLSIGGETSTLSTGYPLMASRVSGEERLHDITSLSLLFSMEIARKVFLKSAVKLP</sequence>
<organism evidence="1 2">
    <name type="scientific">Pistacia integerrima</name>
    <dbReference type="NCBI Taxonomy" id="434235"/>
    <lineage>
        <taxon>Eukaryota</taxon>
        <taxon>Viridiplantae</taxon>
        <taxon>Streptophyta</taxon>
        <taxon>Embryophyta</taxon>
        <taxon>Tracheophyta</taxon>
        <taxon>Spermatophyta</taxon>
        <taxon>Magnoliopsida</taxon>
        <taxon>eudicotyledons</taxon>
        <taxon>Gunneridae</taxon>
        <taxon>Pentapetalae</taxon>
        <taxon>rosids</taxon>
        <taxon>malvids</taxon>
        <taxon>Sapindales</taxon>
        <taxon>Anacardiaceae</taxon>
        <taxon>Pistacia</taxon>
    </lineage>
</organism>
<keyword evidence="2" id="KW-1185">Reference proteome</keyword>
<reference evidence="2" key="1">
    <citation type="journal article" date="2023" name="G3 (Bethesda)">
        <title>Genome assembly and association tests identify interacting loci associated with vigor, precocity, and sex in interspecific pistachio rootstocks.</title>
        <authorList>
            <person name="Palmer W."/>
            <person name="Jacygrad E."/>
            <person name="Sagayaradj S."/>
            <person name="Cavanaugh K."/>
            <person name="Han R."/>
            <person name="Bertier L."/>
            <person name="Beede B."/>
            <person name="Kafkas S."/>
            <person name="Golino D."/>
            <person name="Preece J."/>
            <person name="Michelmore R."/>
        </authorList>
    </citation>
    <scope>NUCLEOTIDE SEQUENCE [LARGE SCALE GENOMIC DNA]</scope>
</reference>
<evidence type="ECO:0000313" key="1">
    <source>
        <dbReference type="EMBL" id="KAJ0031560.1"/>
    </source>
</evidence>
<dbReference type="Proteomes" id="UP001163603">
    <property type="component" value="Chromosome 8"/>
</dbReference>
<proteinExistence type="predicted"/>